<sequence>MKTAKKRGGFLEHSRRNWVSRAICPYLQADWGFSGVCPSKAVLWKNTRFREYWNIWLAASIQYDSLKMLK</sequence>
<name>A0A4R2B0U3_9BACI</name>
<protein>
    <submittedName>
        <fullName evidence="1">Uncharacterized protein</fullName>
    </submittedName>
</protein>
<evidence type="ECO:0000313" key="2">
    <source>
        <dbReference type="Proteomes" id="UP000295689"/>
    </source>
</evidence>
<organism evidence="1 2">
    <name type="scientific">Mesobacillus foraminis</name>
    <dbReference type="NCBI Taxonomy" id="279826"/>
    <lineage>
        <taxon>Bacteria</taxon>
        <taxon>Bacillati</taxon>
        <taxon>Bacillota</taxon>
        <taxon>Bacilli</taxon>
        <taxon>Bacillales</taxon>
        <taxon>Bacillaceae</taxon>
        <taxon>Mesobacillus</taxon>
    </lineage>
</organism>
<gene>
    <name evidence="1" type="ORF">EV146_11940</name>
</gene>
<dbReference type="AlphaFoldDB" id="A0A4R2B0U3"/>
<dbReference type="Proteomes" id="UP000295689">
    <property type="component" value="Unassembled WGS sequence"/>
</dbReference>
<dbReference type="EMBL" id="SLVV01000019">
    <property type="protein sequence ID" value="TCN18839.1"/>
    <property type="molecule type" value="Genomic_DNA"/>
</dbReference>
<proteinExistence type="predicted"/>
<reference evidence="1 2" key="1">
    <citation type="journal article" date="2015" name="Stand. Genomic Sci.">
        <title>Genomic Encyclopedia of Bacterial and Archaeal Type Strains, Phase III: the genomes of soil and plant-associated and newly described type strains.</title>
        <authorList>
            <person name="Whitman W.B."/>
            <person name="Woyke T."/>
            <person name="Klenk H.P."/>
            <person name="Zhou Y."/>
            <person name="Lilburn T.G."/>
            <person name="Beck B.J."/>
            <person name="De Vos P."/>
            <person name="Vandamme P."/>
            <person name="Eisen J.A."/>
            <person name="Garrity G."/>
            <person name="Hugenholtz P."/>
            <person name="Kyrpides N.C."/>
        </authorList>
    </citation>
    <scope>NUCLEOTIDE SEQUENCE [LARGE SCALE GENOMIC DNA]</scope>
    <source>
        <strain evidence="1 2">CV53</strain>
    </source>
</reference>
<accession>A0A4R2B0U3</accession>
<comment type="caution">
    <text evidence="1">The sequence shown here is derived from an EMBL/GenBank/DDBJ whole genome shotgun (WGS) entry which is preliminary data.</text>
</comment>
<keyword evidence="2" id="KW-1185">Reference proteome</keyword>
<evidence type="ECO:0000313" key="1">
    <source>
        <dbReference type="EMBL" id="TCN18839.1"/>
    </source>
</evidence>